<name>A0ACB8GP78_PSICU</name>
<sequence>MSSKIVSSLILALSLSLPSQALLKGNAIAAFSGPNCDGNMGAIVNCDSSCHQFTGRQSTLTGSPGTHCIRYFKGDGCTSYIAATLSGPNECRKVAVGLGAKSFSTTEFWSIVDPSSFKL</sequence>
<dbReference type="Proteomes" id="UP000664032">
    <property type="component" value="Unassembled WGS sequence"/>
</dbReference>
<gene>
    <name evidence="1" type="ORF">JR316_0011136</name>
</gene>
<protein>
    <submittedName>
        <fullName evidence="1">Uncharacterized protein</fullName>
    </submittedName>
</protein>
<keyword evidence="2" id="KW-1185">Reference proteome</keyword>
<reference evidence="1" key="1">
    <citation type="submission" date="2021-10" db="EMBL/GenBank/DDBJ databases">
        <title>Psilocybe cubensis genome.</title>
        <authorList>
            <person name="Mckernan K.J."/>
            <person name="Crawford S."/>
            <person name="Trippe A."/>
            <person name="Kane L.T."/>
            <person name="Mclaughlin S."/>
        </authorList>
    </citation>
    <scope>NUCLEOTIDE SEQUENCE</scope>
    <source>
        <strain evidence="1">MGC-MH-2018</strain>
    </source>
</reference>
<dbReference type="EMBL" id="JAFIQS020000010">
    <property type="protein sequence ID" value="KAH9477217.1"/>
    <property type="molecule type" value="Genomic_DNA"/>
</dbReference>
<organism evidence="1 2">
    <name type="scientific">Psilocybe cubensis</name>
    <name type="common">Psychedelic mushroom</name>
    <name type="synonym">Stropharia cubensis</name>
    <dbReference type="NCBI Taxonomy" id="181762"/>
    <lineage>
        <taxon>Eukaryota</taxon>
        <taxon>Fungi</taxon>
        <taxon>Dikarya</taxon>
        <taxon>Basidiomycota</taxon>
        <taxon>Agaricomycotina</taxon>
        <taxon>Agaricomycetes</taxon>
        <taxon>Agaricomycetidae</taxon>
        <taxon>Agaricales</taxon>
        <taxon>Agaricineae</taxon>
        <taxon>Strophariaceae</taxon>
        <taxon>Psilocybe</taxon>
    </lineage>
</organism>
<proteinExistence type="predicted"/>
<evidence type="ECO:0000313" key="1">
    <source>
        <dbReference type="EMBL" id="KAH9477217.1"/>
    </source>
</evidence>
<evidence type="ECO:0000313" key="2">
    <source>
        <dbReference type="Proteomes" id="UP000664032"/>
    </source>
</evidence>
<accession>A0ACB8GP78</accession>
<comment type="caution">
    <text evidence="1">The sequence shown here is derived from an EMBL/GenBank/DDBJ whole genome shotgun (WGS) entry which is preliminary data.</text>
</comment>